<proteinExistence type="inferred from homology"/>
<evidence type="ECO:0000313" key="4">
    <source>
        <dbReference type="Proteomes" id="UP000309992"/>
    </source>
</evidence>
<evidence type="ECO:0000313" key="3">
    <source>
        <dbReference type="EMBL" id="TKG73454.1"/>
    </source>
</evidence>
<sequence>MNPDRIERDVLIAAPPERVWAHLTDFFWVADEGRGGAEPRTGETFVATSKEYGDFPIRIEQAAPHRFLAYRWASAFPGAEPAEGNSTLVEFTLTEEQGGTRLAVVETGFASLPEATRRQAFEDNDGGWAAQLGVLRERVQGAVPLDRFEREIVIAAPVERVWAALTAPEFWLGEADPKGFAITEGARIVGEHAGLGTLPHHILRVDPPRHLSYRWANRFPSTEPDQNNSTLVEFTLVPEGNGTRLRMVESGFATLALPENELLTAAEANGGGWDTVLGELKDSVEE</sequence>
<dbReference type="SUPFAM" id="SSF55961">
    <property type="entry name" value="Bet v1-like"/>
    <property type="match status" value="2"/>
</dbReference>
<dbReference type="Proteomes" id="UP000309992">
    <property type="component" value="Unassembled WGS sequence"/>
</dbReference>
<dbReference type="InterPro" id="IPR013538">
    <property type="entry name" value="ASHA1/2-like_C"/>
</dbReference>
<evidence type="ECO:0000256" key="1">
    <source>
        <dbReference type="ARBA" id="ARBA00006817"/>
    </source>
</evidence>
<dbReference type="RefSeq" id="WP_112266108.1">
    <property type="nucleotide sequence ID" value="NZ_SWMS01000001.1"/>
</dbReference>
<dbReference type="EMBL" id="SWMS01000001">
    <property type="protein sequence ID" value="TKG73454.1"/>
    <property type="molecule type" value="Genomic_DNA"/>
</dbReference>
<accession>A0ABY2SE12</accession>
<dbReference type="InterPro" id="IPR023393">
    <property type="entry name" value="START-like_dom_sf"/>
</dbReference>
<gene>
    <name evidence="3" type="ORF">FCN18_02475</name>
</gene>
<keyword evidence="4" id="KW-1185">Reference proteome</keyword>
<comment type="similarity">
    <text evidence="1">Belongs to the AHA1 family.</text>
</comment>
<feature type="domain" description="Activator of Hsp90 ATPase homologue 1/2-like C-terminal" evidence="2">
    <location>
        <begin position="13"/>
        <end position="138"/>
    </location>
</feature>
<comment type="caution">
    <text evidence="3">The sequence shown here is derived from an EMBL/GenBank/DDBJ whole genome shotgun (WGS) entry which is preliminary data.</text>
</comment>
<protein>
    <recommendedName>
        <fullName evidence="2">Activator of Hsp90 ATPase homologue 1/2-like C-terminal domain-containing protein</fullName>
    </recommendedName>
</protein>
<reference evidence="3 4" key="1">
    <citation type="journal article" date="2015" name="Antonie Van Leeuwenhoek">
        <title>Prauserella endophytica sp. nov., an endophytic actinobacterium isolated from Tamarix taklamakanensis.</title>
        <authorList>
            <person name="Liu J.M."/>
            <person name="Habden X."/>
            <person name="Guo L."/>
            <person name="Tuo L."/>
            <person name="Jiang Z.K."/>
            <person name="Liu S.W."/>
            <person name="Liu X.F."/>
            <person name="Chen L."/>
            <person name="Li R.F."/>
            <person name="Zhang Y.Q."/>
            <person name="Sun C.H."/>
        </authorList>
    </citation>
    <scope>NUCLEOTIDE SEQUENCE [LARGE SCALE GENOMIC DNA]</scope>
    <source>
        <strain evidence="3 4">CGMCC 4.7182</strain>
    </source>
</reference>
<organism evidence="3 4">
    <name type="scientific">Prauserella endophytica</name>
    <dbReference type="NCBI Taxonomy" id="1592324"/>
    <lineage>
        <taxon>Bacteria</taxon>
        <taxon>Bacillati</taxon>
        <taxon>Actinomycetota</taxon>
        <taxon>Actinomycetes</taxon>
        <taxon>Pseudonocardiales</taxon>
        <taxon>Pseudonocardiaceae</taxon>
        <taxon>Prauserella</taxon>
        <taxon>Prauserella coralliicola group</taxon>
    </lineage>
</organism>
<feature type="domain" description="Activator of Hsp90 ATPase homologue 1/2-like C-terminal" evidence="2">
    <location>
        <begin position="156"/>
        <end position="284"/>
    </location>
</feature>
<dbReference type="Pfam" id="PF08327">
    <property type="entry name" value="AHSA1"/>
    <property type="match status" value="2"/>
</dbReference>
<evidence type="ECO:0000259" key="2">
    <source>
        <dbReference type="Pfam" id="PF08327"/>
    </source>
</evidence>
<dbReference type="Gene3D" id="3.30.530.20">
    <property type="match status" value="2"/>
</dbReference>
<name>A0ABY2SE12_9PSEU</name>